<organism evidence="2">
    <name type="scientific">Selaginella moellendorffii</name>
    <name type="common">Spikemoss</name>
    <dbReference type="NCBI Taxonomy" id="88036"/>
    <lineage>
        <taxon>Eukaryota</taxon>
        <taxon>Viridiplantae</taxon>
        <taxon>Streptophyta</taxon>
        <taxon>Embryophyta</taxon>
        <taxon>Tracheophyta</taxon>
        <taxon>Lycopodiopsida</taxon>
        <taxon>Selaginellales</taxon>
        <taxon>Selaginellaceae</taxon>
        <taxon>Selaginella</taxon>
    </lineage>
</organism>
<keyword evidence="2" id="KW-1185">Reference proteome</keyword>
<dbReference type="STRING" id="88036.D8R381"/>
<evidence type="ECO:0000313" key="1">
    <source>
        <dbReference type="EMBL" id="EFJ32900.1"/>
    </source>
</evidence>
<reference evidence="1 2" key="1">
    <citation type="journal article" date="2011" name="Science">
        <title>The Selaginella genome identifies genetic changes associated with the evolution of vascular plants.</title>
        <authorList>
            <person name="Banks J.A."/>
            <person name="Nishiyama T."/>
            <person name="Hasebe M."/>
            <person name="Bowman J.L."/>
            <person name="Gribskov M."/>
            <person name="dePamphilis C."/>
            <person name="Albert V.A."/>
            <person name="Aono N."/>
            <person name="Aoyama T."/>
            <person name="Ambrose B.A."/>
            <person name="Ashton N.W."/>
            <person name="Axtell M.J."/>
            <person name="Barker E."/>
            <person name="Barker M.S."/>
            <person name="Bennetzen J.L."/>
            <person name="Bonawitz N.D."/>
            <person name="Chapple C."/>
            <person name="Cheng C."/>
            <person name="Correa L.G."/>
            <person name="Dacre M."/>
            <person name="DeBarry J."/>
            <person name="Dreyer I."/>
            <person name="Elias M."/>
            <person name="Engstrom E.M."/>
            <person name="Estelle M."/>
            <person name="Feng L."/>
            <person name="Finet C."/>
            <person name="Floyd S.K."/>
            <person name="Frommer W.B."/>
            <person name="Fujita T."/>
            <person name="Gramzow L."/>
            <person name="Gutensohn M."/>
            <person name="Harholt J."/>
            <person name="Hattori M."/>
            <person name="Heyl A."/>
            <person name="Hirai T."/>
            <person name="Hiwatashi Y."/>
            <person name="Ishikawa M."/>
            <person name="Iwata M."/>
            <person name="Karol K.G."/>
            <person name="Koehler B."/>
            <person name="Kolukisaoglu U."/>
            <person name="Kubo M."/>
            <person name="Kurata T."/>
            <person name="Lalonde S."/>
            <person name="Li K."/>
            <person name="Li Y."/>
            <person name="Litt A."/>
            <person name="Lyons E."/>
            <person name="Manning G."/>
            <person name="Maruyama T."/>
            <person name="Michael T.P."/>
            <person name="Mikami K."/>
            <person name="Miyazaki S."/>
            <person name="Morinaga S."/>
            <person name="Murata T."/>
            <person name="Mueller-Roeber B."/>
            <person name="Nelson D.R."/>
            <person name="Obara M."/>
            <person name="Oguri Y."/>
            <person name="Olmstead R.G."/>
            <person name="Onodera N."/>
            <person name="Petersen B.L."/>
            <person name="Pils B."/>
            <person name="Prigge M."/>
            <person name="Rensing S.A."/>
            <person name="Riano-Pachon D.M."/>
            <person name="Roberts A.W."/>
            <person name="Sato Y."/>
            <person name="Scheller H.V."/>
            <person name="Schulz B."/>
            <person name="Schulz C."/>
            <person name="Shakirov E.V."/>
            <person name="Shibagaki N."/>
            <person name="Shinohara N."/>
            <person name="Shippen D.E."/>
            <person name="Soerensen I."/>
            <person name="Sotooka R."/>
            <person name="Sugimoto N."/>
            <person name="Sugita M."/>
            <person name="Sumikawa N."/>
            <person name="Tanurdzic M."/>
            <person name="Theissen G."/>
            <person name="Ulvskov P."/>
            <person name="Wakazuki S."/>
            <person name="Weng J.K."/>
            <person name="Willats W.W."/>
            <person name="Wipf D."/>
            <person name="Wolf P.G."/>
            <person name="Yang L."/>
            <person name="Zimmer A.D."/>
            <person name="Zhu Q."/>
            <person name="Mitros T."/>
            <person name="Hellsten U."/>
            <person name="Loque D."/>
            <person name="Otillar R."/>
            <person name="Salamov A."/>
            <person name="Schmutz J."/>
            <person name="Shapiro H."/>
            <person name="Lindquist E."/>
            <person name="Lucas S."/>
            <person name="Rokhsar D."/>
            <person name="Grigoriev I.V."/>
        </authorList>
    </citation>
    <scope>NUCLEOTIDE SEQUENCE [LARGE SCALE GENOMIC DNA]</scope>
</reference>
<dbReference type="EMBL" id="GL377571">
    <property type="protein sequence ID" value="EFJ32900.1"/>
    <property type="molecule type" value="Genomic_DNA"/>
</dbReference>
<accession>D8R381</accession>
<gene>
    <name evidence="1" type="ORF">SELMODRAFT_439271</name>
</gene>
<dbReference type="AlphaFoldDB" id="D8R381"/>
<dbReference type="KEGG" id="smo:SELMODRAFT_439271"/>
<proteinExistence type="predicted"/>
<protein>
    <submittedName>
        <fullName evidence="1">Uncharacterized protein</fullName>
    </submittedName>
</protein>
<dbReference type="Gramene" id="EFJ32900">
    <property type="protein sequence ID" value="EFJ32900"/>
    <property type="gene ID" value="SELMODRAFT_439271"/>
</dbReference>
<dbReference type="HOGENOM" id="CLU_1108612_0_0_1"/>
<dbReference type="PROSITE" id="PS51257">
    <property type="entry name" value="PROKAR_LIPOPROTEIN"/>
    <property type="match status" value="1"/>
</dbReference>
<name>D8R381_SELML</name>
<evidence type="ECO:0000313" key="2">
    <source>
        <dbReference type="Proteomes" id="UP000001514"/>
    </source>
</evidence>
<dbReference type="InParanoid" id="D8R381"/>
<sequence>MIQRHEVRLGGEGGAMGGNSCGGAGCPRRTKKADKEALKGVECKQCKTFYDALELPGDGNGNSLCDHHNQVYRVKGIFLPQCQKAILEHNWLLRELSAKVQISWCWTRRISSKELADPENLELRSPSSSKAGVGGLLGKVWSSFAADRGGQRGTLAEVENRSGRTLLFFEKNREVWKRNLFRLDPLQTLRLSPECLIDGAETYTRVEVLVLDDRSGKPMTTRPIWIEPFDFVMYKKIIVQGAGTALEILKV</sequence>
<dbReference type="Proteomes" id="UP000001514">
    <property type="component" value="Unassembled WGS sequence"/>
</dbReference>